<proteinExistence type="predicted"/>
<gene>
    <name evidence="1" type="ORF">PAXINDRAFT_87875</name>
</gene>
<feature type="non-terminal residue" evidence="1">
    <location>
        <position position="1"/>
    </location>
</feature>
<organism evidence="1 2">
    <name type="scientific">Paxillus involutus ATCC 200175</name>
    <dbReference type="NCBI Taxonomy" id="664439"/>
    <lineage>
        <taxon>Eukaryota</taxon>
        <taxon>Fungi</taxon>
        <taxon>Dikarya</taxon>
        <taxon>Basidiomycota</taxon>
        <taxon>Agaricomycotina</taxon>
        <taxon>Agaricomycetes</taxon>
        <taxon>Agaricomycetidae</taxon>
        <taxon>Boletales</taxon>
        <taxon>Paxilineae</taxon>
        <taxon>Paxillaceae</taxon>
        <taxon>Paxillus</taxon>
    </lineage>
</organism>
<reference evidence="2" key="2">
    <citation type="submission" date="2015-01" db="EMBL/GenBank/DDBJ databases">
        <title>Evolutionary Origins and Diversification of the Mycorrhizal Mutualists.</title>
        <authorList>
            <consortium name="DOE Joint Genome Institute"/>
            <consortium name="Mycorrhizal Genomics Consortium"/>
            <person name="Kohler A."/>
            <person name="Kuo A."/>
            <person name="Nagy L.G."/>
            <person name="Floudas D."/>
            <person name="Copeland A."/>
            <person name="Barry K.W."/>
            <person name="Cichocki N."/>
            <person name="Veneault-Fourrey C."/>
            <person name="LaButti K."/>
            <person name="Lindquist E.A."/>
            <person name="Lipzen A."/>
            <person name="Lundell T."/>
            <person name="Morin E."/>
            <person name="Murat C."/>
            <person name="Riley R."/>
            <person name="Ohm R."/>
            <person name="Sun H."/>
            <person name="Tunlid A."/>
            <person name="Henrissat B."/>
            <person name="Grigoriev I.V."/>
            <person name="Hibbett D.S."/>
            <person name="Martin F."/>
        </authorList>
    </citation>
    <scope>NUCLEOTIDE SEQUENCE [LARGE SCALE GENOMIC DNA]</scope>
    <source>
        <strain evidence="2">ATCC 200175</strain>
    </source>
</reference>
<dbReference type="AlphaFoldDB" id="A0A0C9SPR4"/>
<keyword evidence="2" id="KW-1185">Reference proteome</keyword>
<dbReference type="OrthoDB" id="3830579at2759"/>
<evidence type="ECO:0000313" key="2">
    <source>
        <dbReference type="Proteomes" id="UP000053647"/>
    </source>
</evidence>
<name>A0A0C9SPR4_PAXIN</name>
<protein>
    <submittedName>
        <fullName evidence="1">Unplaced genomic scaffold PAXINscaffold_176, whole genome shotgun sequence</fullName>
    </submittedName>
</protein>
<sequence>WESYEAHQRVTNHASCPDVIAIFKPCQGRKIRMYHVQFSAPTIAFEKPVTDVLVLTLKAPENRATVVDILSKLSEASQKMLVFGQTVEGKNKYIVVGGWPTVNEGLTRSFAHGMKCALHRTCHIGPSPE</sequence>
<evidence type="ECO:0000313" key="1">
    <source>
        <dbReference type="EMBL" id="KIJ09159.1"/>
    </source>
</evidence>
<accession>A0A0C9SPR4</accession>
<dbReference type="EMBL" id="KN819498">
    <property type="protein sequence ID" value="KIJ09159.1"/>
    <property type="molecule type" value="Genomic_DNA"/>
</dbReference>
<dbReference type="Proteomes" id="UP000053647">
    <property type="component" value="Unassembled WGS sequence"/>
</dbReference>
<dbReference type="HOGENOM" id="CLU_1964825_0_0_1"/>
<reference evidence="1 2" key="1">
    <citation type="submission" date="2014-06" db="EMBL/GenBank/DDBJ databases">
        <authorList>
            <consortium name="DOE Joint Genome Institute"/>
            <person name="Kuo A."/>
            <person name="Kohler A."/>
            <person name="Nagy L.G."/>
            <person name="Floudas D."/>
            <person name="Copeland A."/>
            <person name="Barry K.W."/>
            <person name="Cichocki N."/>
            <person name="Veneault-Fourrey C."/>
            <person name="LaButti K."/>
            <person name="Lindquist E.A."/>
            <person name="Lipzen A."/>
            <person name="Lundell T."/>
            <person name="Morin E."/>
            <person name="Murat C."/>
            <person name="Sun H."/>
            <person name="Tunlid A."/>
            <person name="Henrissat B."/>
            <person name="Grigoriev I.V."/>
            <person name="Hibbett D.S."/>
            <person name="Martin F."/>
            <person name="Nordberg H.P."/>
            <person name="Cantor M.N."/>
            <person name="Hua S.X."/>
        </authorList>
    </citation>
    <scope>NUCLEOTIDE SEQUENCE [LARGE SCALE GENOMIC DNA]</scope>
    <source>
        <strain evidence="1 2">ATCC 200175</strain>
    </source>
</reference>